<feature type="signal peptide" evidence="9">
    <location>
        <begin position="1"/>
        <end position="26"/>
    </location>
</feature>
<evidence type="ECO:0000256" key="6">
    <source>
        <dbReference type="ARBA" id="ARBA00023157"/>
    </source>
</evidence>
<keyword evidence="11" id="KW-1185">Reference proteome</keyword>
<dbReference type="Proteomes" id="UP000827889">
    <property type="component" value="Chromosome 7"/>
</dbReference>
<keyword evidence="2" id="KW-0945">Host-virus interaction</keyword>
<protein>
    <submittedName>
        <fullName evidence="12">Plasmodesmata-located protein 1-like isoform X1</fullName>
    </submittedName>
</protein>
<comment type="subcellular location">
    <subcellularLocation>
        <location evidence="7">Cell junction</location>
        <location evidence="7">Plasmodesma</location>
    </subcellularLocation>
    <subcellularLocation>
        <location evidence="1">Cell membrane</location>
        <topology evidence="1">Single-pass type I membrane protein</topology>
    </subcellularLocation>
</comment>
<evidence type="ECO:0000256" key="9">
    <source>
        <dbReference type="SAM" id="SignalP"/>
    </source>
</evidence>
<keyword evidence="3 9" id="KW-0732">Signal</keyword>
<feature type="domain" description="Gnk2-homologous" evidence="10">
    <location>
        <begin position="138"/>
        <end position="238"/>
    </location>
</feature>
<name>A0ABM3HMT3_9MYRT</name>
<evidence type="ECO:0000256" key="2">
    <source>
        <dbReference type="ARBA" id="ARBA00022581"/>
    </source>
</evidence>
<dbReference type="Gene3D" id="3.30.430.20">
    <property type="entry name" value="Gnk2 domain, C-X8-C-X2-C motif"/>
    <property type="match status" value="2"/>
</dbReference>
<evidence type="ECO:0000313" key="12">
    <source>
        <dbReference type="RefSeq" id="XP_048137907.1"/>
    </source>
</evidence>
<gene>
    <name evidence="12" type="primary">LOC115729554</name>
</gene>
<evidence type="ECO:0000313" key="11">
    <source>
        <dbReference type="Proteomes" id="UP000827889"/>
    </source>
</evidence>
<proteinExistence type="inferred from homology"/>
<feature type="domain" description="Gnk2-homologous" evidence="10">
    <location>
        <begin position="31"/>
        <end position="135"/>
    </location>
</feature>
<reference evidence="12" key="1">
    <citation type="submission" date="2025-08" db="UniProtKB">
        <authorList>
            <consortium name="RefSeq"/>
        </authorList>
    </citation>
    <scope>IDENTIFICATION</scope>
    <source>
        <tissue evidence="12">Leaf</tissue>
    </source>
</reference>
<keyword evidence="5" id="KW-0965">Cell junction</keyword>
<evidence type="ECO:0000256" key="4">
    <source>
        <dbReference type="ARBA" id="ARBA00022737"/>
    </source>
</evidence>
<organism evidence="11 12">
    <name type="scientific">Rhodamnia argentea</name>
    <dbReference type="NCBI Taxonomy" id="178133"/>
    <lineage>
        <taxon>Eukaryota</taxon>
        <taxon>Viridiplantae</taxon>
        <taxon>Streptophyta</taxon>
        <taxon>Embryophyta</taxon>
        <taxon>Tracheophyta</taxon>
        <taxon>Spermatophyta</taxon>
        <taxon>Magnoliopsida</taxon>
        <taxon>eudicotyledons</taxon>
        <taxon>Gunneridae</taxon>
        <taxon>Pentapetalae</taxon>
        <taxon>rosids</taxon>
        <taxon>malvids</taxon>
        <taxon>Myrtales</taxon>
        <taxon>Myrtaceae</taxon>
        <taxon>Myrtoideae</taxon>
        <taxon>Myrteae</taxon>
        <taxon>Australasian group</taxon>
        <taxon>Rhodamnia</taxon>
    </lineage>
</organism>
<evidence type="ECO:0000256" key="1">
    <source>
        <dbReference type="ARBA" id="ARBA00004251"/>
    </source>
</evidence>
<dbReference type="GeneID" id="115729554"/>
<dbReference type="Pfam" id="PF01657">
    <property type="entry name" value="Stress-antifung"/>
    <property type="match status" value="2"/>
</dbReference>
<evidence type="ECO:0000259" key="10">
    <source>
        <dbReference type="PROSITE" id="PS51473"/>
    </source>
</evidence>
<dbReference type="InterPro" id="IPR002902">
    <property type="entry name" value="GNK2"/>
</dbReference>
<keyword evidence="4" id="KW-0677">Repeat</keyword>
<dbReference type="PANTHER" id="PTHR32080:SF36">
    <property type="entry name" value="PLASMODESMATA-LOCATED PROTEIN 1"/>
    <property type="match status" value="1"/>
</dbReference>
<dbReference type="InterPro" id="IPR051378">
    <property type="entry name" value="Cell2Cell_Antifungal"/>
</dbReference>
<sequence length="318" mass="33645">MGLLLSRINIRVFFFALLLSLSPTEPSSDFTGLVFKGCAQQKLPDPTDASAQNLQSLLSTLTSQASQKTFYSTTVGDGTTAVSGLFQCRGDLTAAQCGDCIGKTPDLARKLCGGAVAAARVQLKGCYLKYQISGFVEAPDTDVVYKVCGSEKDAGFGAKRETAFGMVESGVVDGGGFYTGSYGNVYVLGQCEGDAVIGGDCEGCVKNALERVEAECGEAISGQVYMNKCYVSFSYYPNGVAGVSPPSASLSENWPQAYKRLKIFPLPRSNISSPFPHTDNACDMIRASKGVKAACGLLFQEQGKAALGAAATHRRQWQ</sequence>
<comment type="similarity">
    <text evidence="8">Belongs to the cysteine-rich repeat secretory protein family. Plasmodesmata-located proteins (PDLD) subfamily.</text>
</comment>
<dbReference type="PROSITE" id="PS51473">
    <property type="entry name" value="GNK2"/>
    <property type="match status" value="2"/>
</dbReference>
<evidence type="ECO:0000256" key="3">
    <source>
        <dbReference type="ARBA" id="ARBA00022729"/>
    </source>
</evidence>
<keyword evidence="6" id="KW-1015">Disulfide bond</keyword>
<evidence type="ECO:0000256" key="5">
    <source>
        <dbReference type="ARBA" id="ARBA00022949"/>
    </source>
</evidence>
<accession>A0ABM3HMT3</accession>
<feature type="chain" id="PRO_5046529808" evidence="9">
    <location>
        <begin position="27"/>
        <end position="318"/>
    </location>
</feature>
<evidence type="ECO:0000256" key="7">
    <source>
        <dbReference type="ARBA" id="ARBA00024184"/>
    </source>
</evidence>
<dbReference type="InterPro" id="IPR038408">
    <property type="entry name" value="GNK2_sf"/>
</dbReference>
<dbReference type="CDD" id="cd23509">
    <property type="entry name" value="Gnk2-like"/>
    <property type="match status" value="2"/>
</dbReference>
<dbReference type="RefSeq" id="XP_048137907.1">
    <property type="nucleotide sequence ID" value="XM_048281950.1"/>
</dbReference>
<evidence type="ECO:0000256" key="8">
    <source>
        <dbReference type="ARBA" id="ARBA00038393"/>
    </source>
</evidence>
<dbReference type="PANTHER" id="PTHR32080">
    <property type="entry name" value="ANTIFUNGAL PROTEIN GINKBILOBIN-2-LIKE"/>
    <property type="match status" value="1"/>
</dbReference>